<dbReference type="GO" id="GO:0006635">
    <property type="term" value="P:fatty acid beta-oxidation"/>
    <property type="evidence" value="ECO:0007669"/>
    <property type="project" value="TreeGrafter"/>
</dbReference>
<dbReference type="RefSeq" id="WP_137733605.1">
    <property type="nucleotide sequence ID" value="NZ_BJCL01000007.1"/>
</dbReference>
<reference evidence="4" key="1">
    <citation type="submission" date="2019-03" db="EMBL/GenBank/DDBJ databases">
        <title>Aquabacterium pictum sp.nov., the first bacteriochlorophyll a-containing freshwater bacterium in the genus Aquabacterium of the class Betaproteobacteria.</title>
        <authorList>
            <person name="Hirose S."/>
            <person name="Tank M."/>
            <person name="Hara E."/>
            <person name="Tamaki H."/>
            <person name="Takaichi S."/>
            <person name="Haruta S."/>
            <person name="Hanada S."/>
        </authorList>
    </citation>
    <scope>NUCLEOTIDE SEQUENCE [LARGE SCALE GENOMIC DNA]</scope>
    <source>
        <strain evidence="4">W35</strain>
    </source>
</reference>
<dbReference type="GO" id="GO:0003824">
    <property type="term" value="F:catalytic activity"/>
    <property type="evidence" value="ECO:0007669"/>
    <property type="project" value="InterPro"/>
</dbReference>
<dbReference type="Proteomes" id="UP000301751">
    <property type="component" value="Unassembled WGS sequence"/>
</dbReference>
<dbReference type="Pfam" id="PF00378">
    <property type="entry name" value="ECH_1"/>
    <property type="match status" value="1"/>
</dbReference>
<dbReference type="AlphaFoldDB" id="A0A480AVP9"/>
<dbReference type="PANTHER" id="PTHR11941">
    <property type="entry name" value="ENOYL-COA HYDRATASE-RELATED"/>
    <property type="match status" value="1"/>
</dbReference>
<name>A0A480AVP9_9BURK</name>
<accession>A0A480AVP9</accession>
<dbReference type="PANTHER" id="PTHR11941:SF124">
    <property type="entry name" value="ENOYL-COA HYDRATASE ECHA13-RELATED"/>
    <property type="match status" value="1"/>
</dbReference>
<dbReference type="InterPro" id="IPR029045">
    <property type="entry name" value="ClpP/crotonase-like_dom_sf"/>
</dbReference>
<comment type="caution">
    <text evidence="3">The sequence shown here is derived from an EMBL/GenBank/DDBJ whole genome shotgun (WGS) entry which is preliminary data.</text>
</comment>
<gene>
    <name evidence="3" type="ORF">AQPW35_29460</name>
</gene>
<evidence type="ECO:0000256" key="1">
    <source>
        <dbReference type="ARBA" id="ARBA00005254"/>
    </source>
</evidence>
<evidence type="ECO:0000256" key="2">
    <source>
        <dbReference type="RuleBase" id="RU003707"/>
    </source>
</evidence>
<organism evidence="3 4">
    <name type="scientific">Pseudaquabacterium pictum</name>
    <dbReference type="NCBI Taxonomy" id="2315236"/>
    <lineage>
        <taxon>Bacteria</taxon>
        <taxon>Pseudomonadati</taxon>
        <taxon>Pseudomonadota</taxon>
        <taxon>Betaproteobacteria</taxon>
        <taxon>Burkholderiales</taxon>
        <taxon>Sphaerotilaceae</taxon>
        <taxon>Pseudaquabacterium</taxon>
    </lineage>
</organism>
<protein>
    <submittedName>
        <fullName evidence="3">3-hydroxypropionyl-CoA dehydratase</fullName>
    </submittedName>
</protein>
<evidence type="ECO:0000313" key="3">
    <source>
        <dbReference type="EMBL" id="GCL63865.1"/>
    </source>
</evidence>
<evidence type="ECO:0000313" key="4">
    <source>
        <dbReference type="Proteomes" id="UP000301751"/>
    </source>
</evidence>
<dbReference type="EMBL" id="BJCL01000007">
    <property type="protein sequence ID" value="GCL63865.1"/>
    <property type="molecule type" value="Genomic_DNA"/>
</dbReference>
<dbReference type="OrthoDB" id="9807606at2"/>
<dbReference type="SUPFAM" id="SSF52096">
    <property type="entry name" value="ClpP/crotonase"/>
    <property type="match status" value="1"/>
</dbReference>
<dbReference type="InterPro" id="IPR001753">
    <property type="entry name" value="Enoyl-CoA_hydra/iso"/>
</dbReference>
<sequence length="275" mass="29768">MSFQSITYSVADHVAQLTLNRPERLNALHAGALHEINAAMDQAEADADVRVIVVSGAGRAFSSGFDLKAQMAQKPEGDAVWRAILDLDFDTTMRFWNSPKPTIAAVHGACLAGAFELAMACDITIADEDATFGEPELKFGAGIVTLLLPWMTSPKQAKRIILSADDRIPAREALAMGLVSRVVAPGTHLTEALRTARGMALMDPNLVAQTKKALNRTYDIQGMPTALRMALDIDHTIESHGSPDKRAFMDIARERGMREAIAWRDARFAKAQGGG</sequence>
<dbReference type="PROSITE" id="PS00166">
    <property type="entry name" value="ENOYL_COA_HYDRATASE"/>
    <property type="match status" value="1"/>
</dbReference>
<dbReference type="InterPro" id="IPR018376">
    <property type="entry name" value="Enoyl-CoA_hyd/isom_CS"/>
</dbReference>
<comment type="similarity">
    <text evidence="1 2">Belongs to the enoyl-CoA hydratase/isomerase family.</text>
</comment>
<dbReference type="CDD" id="cd06558">
    <property type="entry name" value="crotonase-like"/>
    <property type="match status" value="1"/>
</dbReference>
<proteinExistence type="inferred from homology"/>
<dbReference type="Gene3D" id="3.90.226.10">
    <property type="entry name" value="2-enoyl-CoA Hydratase, Chain A, domain 1"/>
    <property type="match status" value="1"/>
</dbReference>
<keyword evidence="4" id="KW-1185">Reference proteome</keyword>